<name>A0AAV1YKL4_LUPLU</name>
<reference evidence="1 2" key="1">
    <citation type="submission" date="2024-03" db="EMBL/GenBank/DDBJ databases">
        <authorList>
            <person name="Martinez-Hernandez J."/>
        </authorList>
    </citation>
    <scope>NUCLEOTIDE SEQUENCE [LARGE SCALE GENOMIC DNA]</scope>
</reference>
<dbReference type="Proteomes" id="UP001497480">
    <property type="component" value="Unassembled WGS sequence"/>
</dbReference>
<protein>
    <recommendedName>
        <fullName evidence="3">Cyclin C-terminal domain-containing protein</fullName>
    </recommendedName>
</protein>
<comment type="caution">
    <text evidence="1">The sequence shown here is derived from an EMBL/GenBank/DDBJ whole genome shotgun (WGS) entry which is preliminary data.</text>
</comment>
<keyword evidence="2" id="KW-1185">Reference proteome</keyword>
<evidence type="ECO:0000313" key="1">
    <source>
        <dbReference type="EMBL" id="CAL0333961.1"/>
    </source>
</evidence>
<evidence type="ECO:0008006" key="3">
    <source>
        <dbReference type="Google" id="ProtNLM"/>
    </source>
</evidence>
<organism evidence="1 2">
    <name type="scientific">Lupinus luteus</name>
    <name type="common">European yellow lupine</name>
    <dbReference type="NCBI Taxonomy" id="3873"/>
    <lineage>
        <taxon>Eukaryota</taxon>
        <taxon>Viridiplantae</taxon>
        <taxon>Streptophyta</taxon>
        <taxon>Embryophyta</taxon>
        <taxon>Tracheophyta</taxon>
        <taxon>Spermatophyta</taxon>
        <taxon>Magnoliopsida</taxon>
        <taxon>eudicotyledons</taxon>
        <taxon>Gunneridae</taxon>
        <taxon>Pentapetalae</taxon>
        <taxon>rosids</taxon>
        <taxon>fabids</taxon>
        <taxon>Fabales</taxon>
        <taxon>Fabaceae</taxon>
        <taxon>Papilionoideae</taxon>
        <taxon>50 kb inversion clade</taxon>
        <taxon>genistoids sensu lato</taxon>
        <taxon>core genistoids</taxon>
        <taxon>Genisteae</taxon>
        <taxon>Lupinus</taxon>
    </lineage>
</organism>
<proteinExistence type="predicted"/>
<dbReference type="AlphaFoldDB" id="A0AAV1YKL4"/>
<gene>
    <name evidence="1" type="ORF">LLUT_LOCUS35021</name>
</gene>
<evidence type="ECO:0000313" key="2">
    <source>
        <dbReference type="Proteomes" id="UP001497480"/>
    </source>
</evidence>
<dbReference type="EMBL" id="CAXHTB010000025">
    <property type="protein sequence ID" value="CAL0333961.1"/>
    <property type="molecule type" value="Genomic_DNA"/>
</dbReference>
<accession>A0AAV1YKL4</accession>
<sequence>MFNPDKDTTFSLSSLLCDEDTAFLFSEDYDNDNENIGLHSLSSWLILEHTMTSFDYIYYFACILCPQCPTQPIVSEAQHHIVAIAKDVNLMDWRSSPILIAMAATLMTVFDDGLTREIMDSHIRAIPSWANQDSDLLFYYYKLMQEKVREKQRLNWDIPTSSLTYQWSNTYVPDYCSVSYISRRQLTFEDKENCPP</sequence>